<dbReference type="Gene3D" id="3.40.190.10">
    <property type="entry name" value="Periplasmic binding protein-like II"/>
    <property type="match status" value="2"/>
</dbReference>
<evidence type="ECO:0000313" key="4">
    <source>
        <dbReference type="Proteomes" id="UP000683310"/>
    </source>
</evidence>
<evidence type="ECO:0000313" key="3">
    <source>
        <dbReference type="EMBL" id="QVI23597.1"/>
    </source>
</evidence>
<evidence type="ECO:0000256" key="1">
    <source>
        <dbReference type="SAM" id="MobiDB-lite"/>
    </source>
</evidence>
<gene>
    <name evidence="3" type="ORF">KHQ06_12445</name>
</gene>
<dbReference type="Pfam" id="PF04069">
    <property type="entry name" value="OpuAC"/>
    <property type="match status" value="1"/>
</dbReference>
<dbReference type="InterPro" id="IPR007210">
    <property type="entry name" value="ABC_Gly_betaine_transp_sub-bd"/>
</dbReference>
<name>A0ABX8CUR3_9NOCA</name>
<proteinExistence type="predicted"/>
<dbReference type="EMBL" id="CP074371">
    <property type="protein sequence ID" value="QVI23597.1"/>
    <property type="molecule type" value="Genomic_DNA"/>
</dbReference>
<dbReference type="Proteomes" id="UP000683310">
    <property type="component" value="Chromosome"/>
</dbReference>
<feature type="region of interest" description="Disordered" evidence="1">
    <location>
        <begin position="1"/>
        <end position="28"/>
    </location>
</feature>
<reference evidence="3 4" key="1">
    <citation type="submission" date="2021-04" db="EMBL/GenBank/DDBJ databases">
        <title>Nocardia tengchongensis.</title>
        <authorList>
            <person name="Zhuang k."/>
            <person name="Ran Y."/>
            <person name="Li W."/>
        </authorList>
    </citation>
    <scope>NUCLEOTIDE SEQUENCE [LARGE SCALE GENOMIC DNA]</scope>
    <source>
        <strain evidence="3 4">CFH S0057</strain>
    </source>
</reference>
<feature type="domain" description="ABC-type glycine betaine transport system substrate-binding" evidence="2">
    <location>
        <begin position="63"/>
        <end position="331"/>
    </location>
</feature>
<feature type="compositionally biased region" description="Basic residues" evidence="1">
    <location>
        <begin position="9"/>
        <end position="22"/>
    </location>
</feature>
<sequence>MSGTDSHPPHARGARAARRRPRPSGTERKRLVRAARMLARGALVTVVAVAAVACGSNDTGPIVTVGAGDSPQSRMVAEIYAGALARTGLHTRVQDRVGNRTDQFAAVDSGEIALFGDVTGDLLTALDSTATVTKPDAVNAALAKALPQGVATSDPADGTDLRPTIVASASRPATLPSSLKDLAPHCEDLIVGIDTGAPLDAQRAPLDPERDVLTPLRTVYHCIVTRTVTFTTEADLRKALSEGEIHLAVLSGPPAFLPGDGADLTPLSDPDYAFRAAMIAPILRKSALTDLQLRKLNYVAGELTTTALADMVHQIRDQSAIPASVARDWLDAHAL</sequence>
<protein>
    <submittedName>
        <fullName evidence="3">Transporter</fullName>
    </submittedName>
</protein>
<evidence type="ECO:0000259" key="2">
    <source>
        <dbReference type="Pfam" id="PF04069"/>
    </source>
</evidence>
<dbReference type="SUPFAM" id="SSF53850">
    <property type="entry name" value="Periplasmic binding protein-like II"/>
    <property type="match status" value="1"/>
</dbReference>
<organism evidence="3 4">
    <name type="scientific">Nocardia tengchongensis</name>
    <dbReference type="NCBI Taxonomy" id="2055889"/>
    <lineage>
        <taxon>Bacteria</taxon>
        <taxon>Bacillati</taxon>
        <taxon>Actinomycetota</taxon>
        <taxon>Actinomycetes</taxon>
        <taxon>Mycobacteriales</taxon>
        <taxon>Nocardiaceae</taxon>
        <taxon>Nocardia</taxon>
    </lineage>
</organism>
<keyword evidence="4" id="KW-1185">Reference proteome</keyword>
<accession>A0ABX8CUR3</accession>